<name>A0A381UWH4_9ZZZZ</name>
<dbReference type="AlphaFoldDB" id="A0A381UWH4"/>
<protein>
    <submittedName>
        <fullName evidence="1">Uncharacterized protein</fullName>
    </submittedName>
</protein>
<evidence type="ECO:0000313" key="1">
    <source>
        <dbReference type="EMBL" id="SVA31717.1"/>
    </source>
</evidence>
<organism evidence="1">
    <name type="scientific">marine metagenome</name>
    <dbReference type="NCBI Taxonomy" id="408172"/>
    <lineage>
        <taxon>unclassified sequences</taxon>
        <taxon>metagenomes</taxon>
        <taxon>ecological metagenomes</taxon>
    </lineage>
</organism>
<dbReference type="EMBL" id="UINC01007155">
    <property type="protein sequence ID" value="SVA31717.1"/>
    <property type="molecule type" value="Genomic_DNA"/>
</dbReference>
<accession>A0A381UWH4</accession>
<reference evidence="1" key="1">
    <citation type="submission" date="2018-05" db="EMBL/GenBank/DDBJ databases">
        <authorList>
            <person name="Lanie J.A."/>
            <person name="Ng W.-L."/>
            <person name="Kazmierczak K.M."/>
            <person name="Andrzejewski T.M."/>
            <person name="Davidsen T.M."/>
            <person name="Wayne K.J."/>
            <person name="Tettelin H."/>
            <person name="Glass J.I."/>
            <person name="Rusch D."/>
            <person name="Podicherti R."/>
            <person name="Tsui H.-C.T."/>
            <person name="Winkler M.E."/>
        </authorList>
    </citation>
    <scope>NUCLEOTIDE SEQUENCE</scope>
</reference>
<gene>
    <name evidence="1" type="ORF">METZ01_LOCUS84571</name>
</gene>
<proteinExistence type="predicted"/>
<sequence length="139" mass="15692">MSWEISELTMIRPRGMDTRPSCPTCGHRFSSEYEPRYAGRCIGCEGDDRMKFILSDEVRKGDIVTNREGSGWVISPFAKEIEEEHGVTGISNANYDYAAEVEFPTAARKGDPTLEKPFTGRMGIRGRYSKYHTESDVGR</sequence>